<evidence type="ECO:0000256" key="2">
    <source>
        <dbReference type="SAM" id="SignalP"/>
    </source>
</evidence>
<feature type="region of interest" description="Disordered" evidence="1">
    <location>
        <begin position="178"/>
        <end position="200"/>
    </location>
</feature>
<evidence type="ECO:0000313" key="5">
    <source>
        <dbReference type="Proteomes" id="UP000307808"/>
    </source>
</evidence>
<feature type="signal peptide" evidence="2">
    <location>
        <begin position="1"/>
        <end position="32"/>
    </location>
</feature>
<dbReference type="AlphaFoldDB" id="A0A4U2YUM5"/>
<dbReference type="RefSeq" id="WP_137064256.1">
    <property type="nucleotide sequence ID" value="NZ_CP040748.1"/>
</dbReference>
<accession>A0A4U2YUM5</accession>
<keyword evidence="2" id="KW-0732">Signal</keyword>
<evidence type="ECO:0000256" key="1">
    <source>
        <dbReference type="SAM" id="MobiDB-lite"/>
    </source>
</evidence>
<reference evidence="4 5" key="1">
    <citation type="submission" date="2019-04" db="EMBL/GenBank/DDBJ databases">
        <authorList>
            <person name="Dong K."/>
        </authorList>
    </citation>
    <scope>NUCLEOTIDE SEQUENCE [LARGE SCALE GENOMIC DNA]</scope>
    <source>
        <strain evidence="5">dk3543</strain>
    </source>
</reference>
<feature type="compositionally biased region" description="Polar residues" evidence="1">
    <location>
        <begin position="179"/>
        <end position="200"/>
    </location>
</feature>
<feature type="domain" description="DUF6801" evidence="3">
    <location>
        <begin position="65"/>
        <end position="194"/>
    </location>
</feature>
<evidence type="ECO:0000313" key="4">
    <source>
        <dbReference type="EMBL" id="TKI63791.1"/>
    </source>
</evidence>
<proteinExistence type="predicted"/>
<dbReference type="OrthoDB" id="9957526at2"/>
<keyword evidence="5" id="KW-1185">Reference proteome</keyword>
<dbReference type="EMBL" id="SZPY01000001">
    <property type="protein sequence ID" value="TKI63791.1"/>
    <property type="molecule type" value="Genomic_DNA"/>
</dbReference>
<dbReference type="Pfam" id="PF20611">
    <property type="entry name" value="DUF6801"/>
    <property type="match status" value="1"/>
</dbReference>
<dbReference type="Proteomes" id="UP000307808">
    <property type="component" value="Unassembled WGS sequence"/>
</dbReference>
<sequence length="219" mass="22025">MPEITPTRRTVIRTAAWSVPAVTVAAAAPAFATSPPGGEVTYQTLTKTFRFNPVILGNVNTDPANIVVVNVTATVPLEVPRGATAAPVQTESTVTIPAGLAGILGGLILGNPATVEGTSVSTTTLSGAYSGESITNLTIPRTPFTNGSALSLTASGSGAEGLTIPAGNPTGAVTLTLDPPQSQLQGRNAAGNPTNPTPYASQLSPIATEDYTLGTFTIV</sequence>
<gene>
    <name evidence="4" type="ORF">FC770_00975</name>
</gene>
<dbReference type="InterPro" id="IPR046542">
    <property type="entry name" value="DUF6801"/>
</dbReference>
<organism evidence="4 5">
    <name type="scientific">Nocardioides jishulii</name>
    <dbReference type="NCBI Taxonomy" id="2575440"/>
    <lineage>
        <taxon>Bacteria</taxon>
        <taxon>Bacillati</taxon>
        <taxon>Actinomycetota</taxon>
        <taxon>Actinomycetes</taxon>
        <taxon>Propionibacteriales</taxon>
        <taxon>Nocardioidaceae</taxon>
        <taxon>Nocardioides</taxon>
    </lineage>
</organism>
<feature type="chain" id="PRO_5038474232" description="DUF6801 domain-containing protein" evidence="2">
    <location>
        <begin position="33"/>
        <end position="219"/>
    </location>
</feature>
<protein>
    <recommendedName>
        <fullName evidence="3">DUF6801 domain-containing protein</fullName>
    </recommendedName>
</protein>
<name>A0A4U2YUM5_9ACTN</name>
<dbReference type="InterPro" id="IPR006311">
    <property type="entry name" value="TAT_signal"/>
</dbReference>
<evidence type="ECO:0000259" key="3">
    <source>
        <dbReference type="Pfam" id="PF20611"/>
    </source>
</evidence>
<comment type="caution">
    <text evidence="4">The sequence shown here is derived from an EMBL/GenBank/DDBJ whole genome shotgun (WGS) entry which is preliminary data.</text>
</comment>
<dbReference type="PROSITE" id="PS51318">
    <property type="entry name" value="TAT"/>
    <property type="match status" value="1"/>
</dbReference>